<dbReference type="RefSeq" id="WP_106531033.1">
    <property type="nucleotide sequence ID" value="NZ_PYAW01000008.1"/>
</dbReference>
<dbReference type="EMBL" id="PYAW01000008">
    <property type="protein sequence ID" value="PSL43430.1"/>
    <property type="molecule type" value="Genomic_DNA"/>
</dbReference>
<dbReference type="GO" id="GO:0006564">
    <property type="term" value="P:L-serine biosynthetic process"/>
    <property type="evidence" value="ECO:0007669"/>
    <property type="project" value="TreeGrafter"/>
</dbReference>
<evidence type="ECO:0000313" key="2">
    <source>
        <dbReference type="Proteomes" id="UP000240971"/>
    </source>
</evidence>
<dbReference type="CDD" id="cd02612">
    <property type="entry name" value="HAD_PGPPase"/>
    <property type="match status" value="1"/>
</dbReference>
<dbReference type="Proteomes" id="UP000240971">
    <property type="component" value="Unassembled WGS sequence"/>
</dbReference>
<organism evidence="1 2">
    <name type="scientific">Chitinophaga niastensis</name>
    <dbReference type="NCBI Taxonomy" id="536980"/>
    <lineage>
        <taxon>Bacteria</taxon>
        <taxon>Pseudomonadati</taxon>
        <taxon>Bacteroidota</taxon>
        <taxon>Chitinophagia</taxon>
        <taxon>Chitinophagales</taxon>
        <taxon>Chitinophagaceae</taxon>
        <taxon>Chitinophaga</taxon>
    </lineage>
</organism>
<dbReference type="Gene3D" id="3.40.50.1000">
    <property type="entry name" value="HAD superfamily/HAD-like"/>
    <property type="match status" value="1"/>
</dbReference>
<comment type="caution">
    <text evidence="1">The sequence shown here is derived from an EMBL/GenBank/DDBJ whole genome shotgun (WGS) entry which is preliminary data.</text>
</comment>
<dbReference type="Gene3D" id="1.20.1440.100">
    <property type="entry name" value="SG protein - dephosphorylation function"/>
    <property type="match status" value="1"/>
</dbReference>
<dbReference type="GO" id="GO:0005737">
    <property type="term" value="C:cytoplasm"/>
    <property type="evidence" value="ECO:0007669"/>
    <property type="project" value="TreeGrafter"/>
</dbReference>
<dbReference type="PANTHER" id="PTHR43344">
    <property type="entry name" value="PHOSPHOSERINE PHOSPHATASE"/>
    <property type="match status" value="1"/>
</dbReference>
<dbReference type="OrthoDB" id="9794212at2"/>
<reference evidence="1 2" key="1">
    <citation type="submission" date="2018-03" db="EMBL/GenBank/DDBJ databases">
        <title>Genomic Encyclopedia of Archaeal and Bacterial Type Strains, Phase II (KMG-II): from individual species to whole genera.</title>
        <authorList>
            <person name="Goeker M."/>
        </authorList>
    </citation>
    <scope>NUCLEOTIDE SEQUENCE [LARGE SCALE GENOMIC DNA]</scope>
    <source>
        <strain evidence="1 2">DSM 24859</strain>
    </source>
</reference>
<protein>
    <submittedName>
        <fullName evidence="1">HAD superfamily hydrolase (TIGR01490 family)</fullName>
    </submittedName>
</protein>
<dbReference type="NCBIfam" id="TIGR01490">
    <property type="entry name" value="HAD-SF-IB-hyp1"/>
    <property type="match status" value="1"/>
</dbReference>
<dbReference type="InterPro" id="IPR036412">
    <property type="entry name" value="HAD-like_sf"/>
</dbReference>
<dbReference type="AlphaFoldDB" id="A0A2P8HB36"/>
<gene>
    <name evidence="1" type="ORF">CLV51_108120</name>
</gene>
<evidence type="ECO:0000313" key="1">
    <source>
        <dbReference type="EMBL" id="PSL43430.1"/>
    </source>
</evidence>
<keyword evidence="2" id="KW-1185">Reference proteome</keyword>
<dbReference type="NCBIfam" id="TIGR01488">
    <property type="entry name" value="HAD-SF-IB"/>
    <property type="match status" value="1"/>
</dbReference>
<dbReference type="Pfam" id="PF12710">
    <property type="entry name" value="HAD"/>
    <property type="match status" value="1"/>
</dbReference>
<accession>A0A2P8HB36</accession>
<dbReference type="GO" id="GO:0000287">
    <property type="term" value="F:magnesium ion binding"/>
    <property type="evidence" value="ECO:0007669"/>
    <property type="project" value="TreeGrafter"/>
</dbReference>
<dbReference type="GO" id="GO:0036424">
    <property type="term" value="F:L-phosphoserine phosphatase activity"/>
    <property type="evidence" value="ECO:0007669"/>
    <property type="project" value="TreeGrafter"/>
</dbReference>
<dbReference type="InterPro" id="IPR023214">
    <property type="entry name" value="HAD_sf"/>
</dbReference>
<dbReference type="InterPro" id="IPR006385">
    <property type="entry name" value="HAD_hydro_SerB1"/>
</dbReference>
<keyword evidence="1" id="KW-0378">Hydrolase</keyword>
<dbReference type="PANTHER" id="PTHR43344:SF14">
    <property type="entry name" value="HAD-IB FAMILY HYDROLASE"/>
    <property type="match status" value="1"/>
</dbReference>
<dbReference type="InterPro" id="IPR050582">
    <property type="entry name" value="HAD-like_SerB"/>
</dbReference>
<name>A0A2P8HB36_CHINA</name>
<sequence length="196" mass="22563">MTIAFFDFDGTITRKDTLWEIIRFHRGRAAMYAGIVQLLPALIQFKCKLTTAQEMKQQVLQYFFSEMTIADFNAKCEAFCQQELPSMIRPKALTAIRKHQQLGHKVVVVTASAHNWVAPWCKTTNVACIGTELEVKNKRITGNILGLNCNGEEKVNRIRRAYRLEDFQQIYAYGDSKGDRPMLELAQHAEFKPFRD</sequence>
<proteinExistence type="predicted"/>
<dbReference type="SUPFAM" id="SSF56784">
    <property type="entry name" value="HAD-like"/>
    <property type="match status" value="1"/>
</dbReference>